<dbReference type="PANTHER" id="PTHR28680">
    <property type="entry name" value="CENTROMERE PROTEIN X"/>
    <property type="match status" value="1"/>
</dbReference>
<reference evidence="9" key="1">
    <citation type="submission" date="2021-10" db="EMBL/GenBank/DDBJ databases">
        <title>Tropical sea cucumber genome reveals ecological adaptation and Cuvierian tubules defense mechanism.</title>
        <authorList>
            <person name="Chen T."/>
        </authorList>
    </citation>
    <scope>NUCLEOTIDE SEQUENCE</scope>
    <source>
        <strain evidence="9">Nanhai2018</strain>
        <tissue evidence="9">Muscle</tissue>
    </source>
</reference>
<accession>A0A9Q1C310</accession>
<evidence type="ECO:0000313" key="9">
    <source>
        <dbReference type="EMBL" id="KAJ8037239.1"/>
    </source>
</evidence>
<comment type="subcellular location">
    <subcellularLocation>
        <location evidence="1">Nucleus</location>
    </subcellularLocation>
</comment>
<keyword evidence="7" id="KW-0539">Nucleus</keyword>
<evidence type="ECO:0000256" key="6">
    <source>
        <dbReference type="ARBA" id="ARBA00023204"/>
    </source>
</evidence>
<dbReference type="Proteomes" id="UP001152320">
    <property type="component" value="Chromosome 8"/>
</dbReference>
<gene>
    <name evidence="9" type="ORF">HOLleu_18009</name>
</gene>
<evidence type="ECO:0000313" key="10">
    <source>
        <dbReference type="Proteomes" id="UP001152320"/>
    </source>
</evidence>
<dbReference type="PANTHER" id="PTHR28680:SF1">
    <property type="entry name" value="CENTROMERE PROTEIN X"/>
    <property type="match status" value="1"/>
</dbReference>
<evidence type="ECO:0000256" key="5">
    <source>
        <dbReference type="ARBA" id="ARBA00023125"/>
    </source>
</evidence>
<dbReference type="SUPFAM" id="SSF47113">
    <property type="entry name" value="Histone-fold"/>
    <property type="match status" value="1"/>
</dbReference>
<dbReference type="OrthoDB" id="2500381at2759"/>
<evidence type="ECO:0000256" key="1">
    <source>
        <dbReference type="ARBA" id="ARBA00004123"/>
    </source>
</evidence>
<dbReference type="GO" id="GO:0071821">
    <property type="term" value="C:FANCM-MHF complex"/>
    <property type="evidence" value="ECO:0007669"/>
    <property type="project" value="TreeGrafter"/>
</dbReference>
<keyword evidence="5" id="KW-0238">DNA-binding</keyword>
<sequence length="68" mass="7845">MVTKLVQRNFKDPKTKMSKEATELTAELLRIFVKEAALRSAQQAKDESSVVVEQKHFEKILPQLLLDF</sequence>
<evidence type="ECO:0000256" key="4">
    <source>
        <dbReference type="ARBA" id="ARBA00022763"/>
    </source>
</evidence>
<dbReference type="GO" id="GO:0046982">
    <property type="term" value="F:protein heterodimerization activity"/>
    <property type="evidence" value="ECO:0007669"/>
    <property type="project" value="InterPro"/>
</dbReference>
<evidence type="ECO:0000256" key="2">
    <source>
        <dbReference type="ARBA" id="ARBA00009359"/>
    </source>
</evidence>
<comment type="similarity">
    <text evidence="2">Belongs to the CENP-X/MHF2 family.</text>
</comment>
<name>A0A9Q1C310_HOLLE</name>
<proteinExistence type="inferred from homology"/>
<keyword evidence="10" id="KW-1185">Reference proteome</keyword>
<protein>
    <recommendedName>
        <fullName evidence="3">Centromere protein X</fullName>
    </recommendedName>
</protein>
<dbReference type="EMBL" id="JAIZAY010000008">
    <property type="protein sequence ID" value="KAJ8037239.1"/>
    <property type="molecule type" value="Genomic_DNA"/>
</dbReference>
<keyword evidence="4" id="KW-0227">DNA damage</keyword>
<dbReference type="CDD" id="cd22921">
    <property type="entry name" value="HFD_CENP-X"/>
    <property type="match status" value="1"/>
</dbReference>
<evidence type="ECO:0000256" key="7">
    <source>
        <dbReference type="ARBA" id="ARBA00023242"/>
    </source>
</evidence>
<dbReference type="Pfam" id="PF09415">
    <property type="entry name" value="CENP-X"/>
    <property type="match status" value="1"/>
</dbReference>
<dbReference type="Gene3D" id="1.20.5.4980">
    <property type="match status" value="1"/>
</dbReference>
<dbReference type="InterPro" id="IPR009072">
    <property type="entry name" value="Histone-fold"/>
</dbReference>
<dbReference type="GO" id="GO:0043240">
    <property type="term" value="C:Fanconi anaemia nuclear complex"/>
    <property type="evidence" value="ECO:0007669"/>
    <property type="project" value="TreeGrafter"/>
</dbReference>
<keyword evidence="6" id="KW-0234">DNA repair</keyword>
<evidence type="ECO:0000256" key="8">
    <source>
        <dbReference type="ARBA" id="ARBA00047146"/>
    </source>
</evidence>
<comment type="subunit">
    <text evidence="8">Heterodimer with CENPX, sometimes called MHF; this interaction stabilizes both partners. MHF heterodimers can assemble to form tetrameric structures. MHF also coassemble with CENPT-CENPW heterodimers at centromeres to form the tetrameric CENP-T-W-S-X complex. Forms a discrete complex with FANCM and CENPX, called FANCM-MHF; this interaction, probably mediated by direct binding between CENPS and FANCM, leads to synergistic activation of double-stranded DNA binding and strongly stimulates FANCM-mediated DNA remodeling. Recruited by FANCM to the Fanconi anemia (FA) core complex, which consists of CENPS, CENPX, FANCA, FANCB, FANCC, FANCE, FANCF, FANCG, FANCL, FANCM, FAAP24 and FAAP100. The FA core complex associates with Bloom syndrome (BLM) complex, which consists of at least BLM, DNA topoisomerase 3-alpha (TOP3A), RMI1/BLAP75, RPA1/RPA70 and RPA2/RPA32. The super complex between FA and BLM is called BRAFT.</text>
</comment>
<organism evidence="9 10">
    <name type="scientific">Holothuria leucospilota</name>
    <name type="common">Black long sea cucumber</name>
    <name type="synonym">Mertensiothuria leucospilota</name>
    <dbReference type="NCBI Taxonomy" id="206669"/>
    <lineage>
        <taxon>Eukaryota</taxon>
        <taxon>Metazoa</taxon>
        <taxon>Echinodermata</taxon>
        <taxon>Eleutherozoa</taxon>
        <taxon>Echinozoa</taxon>
        <taxon>Holothuroidea</taxon>
        <taxon>Aspidochirotacea</taxon>
        <taxon>Aspidochirotida</taxon>
        <taxon>Holothuriidae</taxon>
        <taxon>Holothuria</taxon>
    </lineage>
</organism>
<dbReference type="GO" id="GO:0031297">
    <property type="term" value="P:replication fork processing"/>
    <property type="evidence" value="ECO:0007669"/>
    <property type="project" value="TreeGrafter"/>
</dbReference>
<dbReference type="GO" id="GO:0051382">
    <property type="term" value="P:kinetochore assembly"/>
    <property type="evidence" value="ECO:0007669"/>
    <property type="project" value="InterPro"/>
</dbReference>
<dbReference type="Gene3D" id="6.10.130.30">
    <property type="match status" value="1"/>
</dbReference>
<dbReference type="GO" id="GO:0000712">
    <property type="term" value="P:resolution of meiotic recombination intermediates"/>
    <property type="evidence" value="ECO:0007669"/>
    <property type="project" value="TreeGrafter"/>
</dbReference>
<dbReference type="GO" id="GO:0003677">
    <property type="term" value="F:DNA binding"/>
    <property type="evidence" value="ECO:0007669"/>
    <property type="project" value="UniProtKB-KW"/>
</dbReference>
<dbReference type="InterPro" id="IPR018552">
    <property type="entry name" value="CENP-X"/>
</dbReference>
<comment type="caution">
    <text evidence="9">The sequence shown here is derived from an EMBL/GenBank/DDBJ whole genome shotgun (WGS) entry which is preliminary data.</text>
</comment>
<dbReference type="GO" id="GO:0006281">
    <property type="term" value="P:DNA repair"/>
    <property type="evidence" value="ECO:0007669"/>
    <property type="project" value="UniProtKB-KW"/>
</dbReference>
<dbReference type="AlphaFoldDB" id="A0A9Q1C310"/>
<evidence type="ECO:0000256" key="3">
    <source>
        <dbReference type="ARBA" id="ARBA00016388"/>
    </source>
</evidence>